<dbReference type="EMBL" id="FR695877">
    <property type="protein sequence ID" value="CBX31439.1"/>
    <property type="molecule type" value="Genomic_DNA"/>
</dbReference>
<evidence type="ECO:0000259" key="1">
    <source>
        <dbReference type="SMART" id="SM00670"/>
    </source>
</evidence>
<dbReference type="SUPFAM" id="SSF88723">
    <property type="entry name" value="PIN domain-like"/>
    <property type="match status" value="1"/>
</dbReference>
<evidence type="ECO:0000313" key="2">
    <source>
        <dbReference type="EMBL" id="CBX31439.1"/>
    </source>
</evidence>
<sequence length="135" mass="15363">MKAVFDTNVLIAAFLTDGLCAKLLLRARHNEFSLILCPFILQEFQKFLQKKIKASSKEIEMAIKLLEEAASEINQSSISIDRTCRDVADDNILKCALASESDYLVTGDDDLLTLRKYGKIKIIKPRQFEELFMDD</sequence>
<protein>
    <recommendedName>
        <fullName evidence="1">PIN domain-containing protein</fullName>
    </recommendedName>
</protein>
<gene>
    <name evidence="2" type="ORF">N47_E49510</name>
</gene>
<dbReference type="InterPro" id="IPR029060">
    <property type="entry name" value="PIN-like_dom_sf"/>
</dbReference>
<dbReference type="InterPro" id="IPR002716">
    <property type="entry name" value="PIN_dom"/>
</dbReference>
<dbReference type="SMART" id="SM00670">
    <property type="entry name" value="PINc"/>
    <property type="match status" value="1"/>
</dbReference>
<dbReference type="PANTHER" id="PTHR34610:SF3">
    <property type="entry name" value="SSL7007 PROTEIN"/>
    <property type="match status" value="1"/>
</dbReference>
<dbReference type="NCBIfam" id="TIGR00305">
    <property type="entry name" value="putative toxin-antitoxin system toxin component, PIN family"/>
    <property type="match status" value="1"/>
</dbReference>
<dbReference type="PANTHER" id="PTHR34610">
    <property type="entry name" value="SSL7007 PROTEIN"/>
    <property type="match status" value="1"/>
</dbReference>
<dbReference type="Gene3D" id="3.40.50.1010">
    <property type="entry name" value="5'-nuclease"/>
    <property type="match status" value="1"/>
</dbReference>
<dbReference type="InterPro" id="IPR002850">
    <property type="entry name" value="PIN_toxin-like"/>
</dbReference>
<name>E1YJI5_9BACT</name>
<proteinExistence type="predicted"/>
<dbReference type="AlphaFoldDB" id="E1YJI5"/>
<accession>E1YJI5</accession>
<organism evidence="2">
    <name type="scientific">uncultured Desulfobacterium sp</name>
    <dbReference type="NCBI Taxonomy" id="201089"/>
    <lineage>
        <taxon>Bacteria</taxon>
        <taxon>Pseudomonadati</taxon>
        <taxon>Thermodesulfobacteriota</taxon>
        <taxon>Desulfobacteria</taxon>
        <taxon>Desulfobacterales</taxon>
        <taxon>Desulfobacteriaceae</taxon>
        <taxon>Desulfobacterium</taxon>
        <taxon>environmental samples</taxon>
    </lineage>
</organism>
<dbReference type="Pfam" id="PF13470">
    <property type="entry name" value="PIN_3"/>
    <property type="match status" value="1"/>
</dbReference>
<feature type="domain" description="PIN" evidence="1">
    <location>
        <begin position="1"/>
        <end position="113"/>
    </location>
</feature>
<reference evidence="2" key="1">
    <citation type="journal article" date="2011" name="Environ. Microbiol.">
        <title>Genomic insights into the metabolic potential of the polycyclic aromatic hydrocarbon degrading sulfate-reducing Deltaproteobacterium N47.</title>
        <authorList>
            <person name="Bergmann F."/>
            <person name="Selesi D."/>
            <person name="Weinmaier T."/>
            <person name="Tischler P."/>
            <person name="Rattei T."/>
            <person name="Meckenstock R.U."/>
        </authorList>
    </citation>
    <scope>NUCLEOTIDE SEQUENCE</scope>
</reference>